<evidence type="ECO:0000256" key="9">
    <source>
        <dbReference type="SAM" id="MobiDB-lite"/>
    </source>
</evidence>
<feature type="compositionally biased region" description="Basic residues" evidence="9">
    <location>
        <begin position="181"/>
        <end position="192"/>
    </location>
</feature>
<dbReference type="SMART" id="SM01083">
    <property type="entry name" value="Cir_N"/>
    <property type="match status" value="1"/>
</dbReference>
<organism evidence="11 12">
    <name type="scientific">Tolypocladium ophioglossoides (strain CBS 100239)</name>
    <name type="common">Snaketongue truffleclub</name>
    <name type="synonym">Elaphocordyceps ophioglossoides</name>
    <dbReference type="NCBI Taxonomy" id="1163406"/>
    <lineage>
        <taxon>Eukaryota</taxon>
        <taxon>Fungi</taxon>
        <taxon>Dikarya</taxon>
        <taxon>Ascomycota</taxon>
        <taxon>Pezizomycotina</taxon>
        <taxon>Sordariomycetes</taxon>
        <taxon>Hypocreomycetidae</taxon>
        <taxon>Hypocreales</taxon>
        <taxon>Ophiocordycipitaceae</taxon>
        <taxon>Tolypocladium</taxon>
    </lineage>
</organism>
<feature type="compositionally biased region" description="Basic and acidic residues" evidence="9">
    <location>
        <begin position="297"/>
        <end position="324"/>
    </location>
</feature>
<dbReference type="InterPro" id="IPR019339">
    <property type="entry name" value="CIR_N_dom"/>
</dbReference>
<dbReference type="Proteomes" id="UP000036947">
    <property type="component" value="Unassembled WGS sequence"/>
</dbReference>
<dbReference type="STRING" id="1163406.A0A0L0N4Z3"/>
<feature type="compositionally biased region" description="Basic and acidic residues" evidence="9">
    <location>
        <begin position="359"/>
        <end position="389"/>
    </location>
</feature>
<evidence type="ECO:0000259" key="10">
    <source>
        <dbReference type="SMART" id="SM01083"/>
    </source>
</evidence>
<gene>
    <name evidence="11" type="ORF">TOPH_06142</name>
</gene>
<accession>A0A0L0N4Z3</accession>
<evidence type="ECO:0000313" key="12">
    <source>
        <dbReference type="Proteomes" id="UP000036947"/>
    </source>
</evidence>
<evidence type="ECO:0000256" key="2">
    <source>
        <dbReference type="ARBA" id="ARBA00006695"/>
    </source>
</evidence>
<feature type="region of interest" description="Disordered" evidence="9">
    <location>
        <begin position="151"/>
        <end position="395"/>
    </location>
</feature>
<dbReference type="Pfam" id="PF12542">
    <property type="entry name" value="CWC25"/>
    <property type="match status" value="1"/>
</dbReference>
<sequence length="421" mass="49883">MGGGDLNLKKSFHPTLRRNQQAVYDEEQKALAERKRTQQRINEIKEERAKEELQRKLEDAGGRKRVDRVDWMYQGPTDGQAGTSEETEAYLLGKRRIDNLIKGTEHKKREKDAGEESFMALQNANSARDTAAKIRDDPLLAIKRQEQAAYDAMMNDPIKRRQLLSSMGIEEEKKERSRDKERRHKRRHRHRSHDADDDDRRHRRRHRSYSRSRSPRRHRDDSEEGESRRRHRRRRDSDERSPRRTRGDSEDRERRNGHGRNSHRRHDDDGRRYQSESDQDRPRRRTPSPDGHHRRRSNEDRDNGQVRHRRRDDERNGNRREHPRYSNGGSRAAEADGQDREAERARKLAAMQSAASELDQDRESRLAALEERERAAREADSKARERAGDRGFVNGLHKKAEKLDLAERMGRGRQANRREED</sequence>
<protein>
    <submittedName>
        <fullName evidence="11">Pre-mRNA-splicing factor CWC25</fullName>
    </submittedName>
</protein>
<reference evidence="11 12" key="1">
    <citation type="journal article" date="2015" name="BMC Genomics">
        <title>The genome of the truffle-parasite Tolypocladium ophioglossoides and the evolution of antifungal peptaibiotics.</title>
        <authorList>
            <person name="Quandt C.A."/>
            <person name="Bushley K.E."/>
            <person name="Spatafora J.W."/>
        </authorList>
    </citation>
    <scope>NUCLEOTIDE SEQUENCE [LARGE SCALE GENOMIC DNA]</scope>
    <source>
        <strain evidence="11 12">CBS 100239</strain>
    </source>
</reference>
<keyword evidence="5 8" id="KW-0175">Coiled coil</keyword>
<proteinExistence type="inferred from homology"/>
<keyword evidence="3" id="KW-0507">mRNA processing</keyword>
<feature type="coiled-coil region" evidence="8">
    <location>
        <begin position="27"/>
        <end position="54"/>
    </location>
</feature>
<feature type="compositionally biased region" description="Basic and acidic residues" evidence="9">
    <location>
        <begin position="265"/>
        <end position="281"/>
    </location>
</feature>
<comment type="caution">
    <text evidence="11">The sequence shown here is derived from an EMBL/GenBank/DDBJ whole genome shotgun (WGS) entry which is preliminary data.</text>
</comment>
<keyword evidence="4" id="KW-0747">Spliceosome</keyword>
<keyword evidence="12" id="KW-1185">Reference proteome</keyword>
<dbReference type="PANTHER" id="PTHR16196">
    <property type="entry name" value="CELL CYCLE CONTROL PROTEIN CWF25"/>
    <property type="match status" value="1"/>
</dbReference>
<evidence type="ECO:0000256" key="8">
    <source>
        <dbReference type="SAM" id="Coils"/>
    </source>
</evidence>
<keyword evidence="6" id="KW-0508">mRNA splicing</keyword>
<comment type="subcellular location">
    <subcellularLocation>
        <location evidence="1">Nucleus</location>
    </subcellularLocation>
</comment>
<dbReference type="OrthoDB" id="21123at2759"/>
<feature type="compositionally biased region" description="Basic residues" evidence="9">
    <location>
        <begin position="282"/>
        <end position="296"/>
    </location>
</feature>
<dbReference type="PANTHER" id="PTHR16196:SF0">
    <property type="entry name" value="PRE-MRNA-SPLICING FACTOR CWC25 HOMOLOG"/>
    <property type="match status" value="1"/>
</dbReference>
<dbReference type="AlphaFoldDB" id="A0A0L0N4Z3"/>
<dbReference type="GO" id="GO:0000398">
    <property type="term" value="P:mRNA splicing, via spliceosome"/>
    <property type="evidence" value="ECO:0007669"/>
    <property type="project" value="TreeGrafter"/>
</dbReference>
<evidence type="ECO:0000313" key="11">
    <source>
        <dbReference type="EMBL" id="KND89188.1"/>
    </source>
</evidence>
<evidence type="ECO:0000256" key="1">
    <source>
        <dbReference type="ARBA" id="ARBA00004123"/>
    </source>
</evidence>
<name>A0A0L0N4Z3_TOLOC</name>
<dbReference type="Pfam" id="PF10197">
    <property type="entry name" value="Cir_N"/>
    <property type="match status" value="1"/>
</dbReference>
<evidence type="ECO:0000256" key="3">
    <source>
        <dbReference type="ARBA" id="ARBA00022664"/>
    </source>
</evidence>
<feature type="compositionally biased region" description="Basic and acidic residues" evidence="9">
    <location>
        <begin position="235"/>
        <end position="256"/>
    </location>
</feature>
<evidence type="ECO:0000256" key="7">
    <source>
        <dbReference type="ARBA" id="ARBA00023242"/>
    </source>
</evidence>
<comment type="similarity">
    <text evidence="2">Belongs to the CWC25 family.</text>
</comment>
<feature type="domain" description="CBF1-interacting co-repressor CIR N-terminal" evidence="10">
    <location>
        <begin position="11"/>
        <end position="47"/>
    </location>
</feature>
<evidence type="ECO:0000256" key="5">
    <source>
        <dbReference type="ARBA" id="ARBA00023054"/>
    </source>
</evidence>
<feature type="compositionally biased region" description="Basic and acidic residues" evidence="9">
    <location>
        <begin position="218"/>
        <end position="227"/>
    </location>
</feature>
<dbReference type="EMBL" id="LFRF01000020">
    <property type="protein sequence ID" value="KND89188.1"/>
    <property type="molecule type" value="Genomic_DNA"/>
</dbReference>
<evidence type="ECO:0000256" key="6">
    <source>
        <dbReference type="ARBA" id="ARBA00023187"/>
    </source>
</evidence>
<keyword evidence="7" id="KW-0539">Nucleus</keyword>
<feature type="compositionally biased region" description="Basic and acidic residues" evidence="9">
    <location>
        <begin position="333"/>
        <end position="346"/>
    </location>
</feature>
<evidence type="ECO:0000256" key="4">
    <source>
        <dbReference type="ARBA" id="ARBA00022728"/>
    </source>
</evidence>
<feature type="compositionally biased region" description="Basic and acidic residues" evidence="9">
    <location>
        <begin position="170"/>
        <end position="180"/>
    </location>
</feature>
<dbReference type="InterPro" id="IPR051376">
    <property type="entry name" value="CWC25_splicing_factor"/>
</dbReference>
<feature type="compositionally biased region" description="Basic residues" evidence="9">
    <location>
        <begin position="201"/>
        <end position="217"/>
    </location>
</feature>
<dbReference type="GO" id="GO:0005684">
    <property type="term" value="C:U2-type spliceosomal complex"/>
    <property type="evidence" value="ECO:0007669"/>
    <property type="project" value="TreeGrafter"/>
</dbReference>
<dbReference type="InterPro" id="IPR022209">
    <property type="entry name" value="CWC25"/>
</dbReference>